<keyword evidence="9" id="KW-1185">Reference proteome</keyword>
<evidence type="ECO:0000259" key="7">
    <source>
        <dbReference type="Pfam" id="PF02683"/>
    </source>
</evidence>
<evidence type="ECO:0000256" key="6">
    <source>
        <dbReference type="SAM" id="Phobius"/>
    </source>
</evidence>
<dbReference type="Pfam" id="PF02683">
    <property type="entry name" value="DsbD_TM"/>
    <property type="match status" value="1"/>
</dbReference>
<accession>A0AAW6T985</accession>
<protein>
    <submittedName>
        <fullName evidence="8">Cytochrome c biogenesis protein CcdA</fullName>
    </submittedName>
</protein>
<dbReference type="RefSeq" id="WP_281488699.1">
    <property type="nucleotide sequence ID" value="NZ_JASATX010000003.1"/>
</dbReference>
<dbReference type="InterPro" id="IPR003834">
    <property type="entry name" value="Cyt_c_assmbl_TM_dom"/>
</dbReference>
<dbReference type="InterPro" id="IPR051790">
    <property type="entry name" value="Cytochrome_c-biogenesis_DsbD"/>
</dbReference>
<comment type="similarity">
    <text evidence="2">Belongs to the DsbD family.</text>
</comment>
<reference evidence="8 9" key="1">
    <citation type="submission" date="2023-04" db="EMBL/GenBank/DDBJ databases">
        <title>Klugiella caeni sp. nov. isolated from the sludge of biochemical tank.</title>
        <authorList>
            <person name="Geng K."/>
        </authorList>
    </citation>
    <scope>NUCLEOTIDE SEQUENCE [LARGE SCALE GENOMIC DNA]</scope>
    <source>
        <strain evidence="8 9">YN-L-19</strain>
    </source>
</reference>
<evidence type="ECO:0000313" key="8">
    <source>
        <dbReference type="EMBL" id="MDI2098908.1"/>
    </source>
</evidence>
<evidence type="ECO:0000256" key="3">
    <source>
        <dbReference type="ARBA" id="ARBA00022692"/>
    </source>
</evidence>
<dbReference type="GO" id="GO:0016020">
    <property type="term" value="C:membrane"/>
    <property type="evidence" value="ECO:0007669"/>
    <property type="project" value="UniProtKB-SubCell"/>
</dbReference>
<feature type="transmembrane region" description="Helical" evidence="6">
    <location>
        <begin position="92"/>
        <end position="115"/>
    </location>
</feature>
<dbReference type="PANTHER" id="PTHR31272:SF4">
    <property type="entry name" value="CYTOCHROME C-TYPE BIOGENESIS PROTEIN HI_1454-RELATED"/>
    <property type="match status" value="1"/>
</dbReference>
<feature type="transmembrane region" description="Helical" evidence="6">
    <location>
        <begin position="127"/>
        <end position="154"/>
    </location>
</feature>
<feature type="transmembrane region" description="Helical" evidence="6">
    <location>
        <begin position="204"/>
        <end position="228"/>
    </location>
</feature>
<keyword evidence="4 6" id="KW-1133">Transmembrane helix</keyword>
<gene>
    <name evidence="8" type="ORF">QF206_08030</name>
</gene>
<dbReference type="AlphaFoldDB" id="A0AAW6T985"/>
<dbReference type="GO" id="GO:0017004">
    <property type="term" value="P:cytochrome complex assembly"/>
    <property type="evidence" value="ECO:0007669"/>
    <property type="project" value="InterPro"/>
</dbReference>
<proteinExistence type="inferred from homology"/>
<comment type="subcellular location">
    <subcellularLocation>
        <location evidence="1">Membrane</location>
        <topology evidence="1">Multi-pass membrane protein</topology>
    </subcellularLocation>
</comment>
<comment type="caution">
    <text evidence="8">The sequence shown here is derived from an EMBL/GenBank/DDBJ whole genome shotgun (WGS) entry which is preliminary data.</text>
</comment>
<evidence type="ECO:0000256" key="4">
    <source>
        <dbReference type="ARBA" id="ARBA00022989"/>
    </source>
</evidence>
<keyword evidence="5 6" id="KW-0472">Membrane</keyword>
<feature type="transmembrane region" description="Helical" evidence="6">
    <location>
        <begin position="166"/>
        <end position="192"/>
    </location>
</feature>
<name>A0AAW6T985_9MICO</name>
<feature type="domain" description="Cytochrome C biogenesis protein transmembrane" evidence="7">
    <location>
        <begin position="13"/>
        <end position="222"/>
    </location>
</feature>
<feature type="transmembrane region" description="Helical" evidence="6">
    <location>
        <begin position="57"/>
        <end position="86"/>
    </location>
</feature>
<dbReference type="Proteomes" id="UP001321506">
    <property type="component" value="Unassembled WGS sequence"/>
</dbReference>
<evidence type="ECO:0000313" key="9">
    <source>
        <dbReference type="Proteomes" id="UP001321506"/>
    </source>
</evidence>
<keyword evidence="3 6" id="KW-0812">Transmembrane</keyword>
<feature type="transmembrane region" description="Helical" evidence="6">
    <location>
        <begin position="12"/>
        <end position="36"/>
    </location>
</feature>
<evidence type="ECO:0000256" key="5">
    <source>
        <dbReference type="ARBA" id="ARBA00023136"/>
    </source>
</evidence>
<evidence type="ECO:0000256" key="2">
    <source>
        <dbReference type="ARBA" id="ARBA00006143"/>
    </source>
</evidence>
<evidence type="ECO:0000256" key="1">
    <source>
        <dbReference type="ARBA" id="ARBA00004141"/>
    </source>
</evidence>
<dbReference type="PANTHER" id="PTHR31272">
    <property type="entry name" value="CYTOCHROME C-TYPE BIOGENESIS PROTEIN HI_1454-RELATED"/>
    <property type="match status" value="1"/>
</dbReference>
<organism evidence="8 9">
    <name type="scientific">Ruicaihuangia caeni</name>
    <dbReference type="NCBI Taxonomy" id="3042517"/>
    <lineage>
        <taxon>Bacteria</taxon>
        <taxon>Bacillati</taxon>
        <taxon>Actinomycetota</taxon>
        <taxon>Actinomycetes</taxon>
        <taxon>Micrococcales</taxon>
        <taxon>Microbacteriaceae</taxon>
        <taxon>Ruicaihuangia</taxon>
    </lineage>
</organism>
<dbReference type="EMBL" id="JASATX010000003">
    <property type="protein sequence ID" value="MDI2098908.1"/>
    <property type="molecule type" value="Genomic_DNA"/>
</dbReference>
<sequence length="243" mass="25070">MGAGEIIASGSLLLALPIAVLAGLIAFASPCVLPLVPGYLAYVTGITDAADARRGRMAAGAALFIAGFSIVFLGFFVLVGSVGVFFFQYSDLILRIAGVVVLLMGVVFIGQVTFLQRTFKPTWRPTTGLAGAPLLGAVFAVGWSPCMGPVLAAVSTLALGQSPGRAALIGAAYCFGLGIPFLLVALGLGWASRSMAFLRRNVRTINLIGGALLIIMGLLMVSGVWQAIMLQLQGVIDATVTPL</sequence>